<dbReference type="InterPro" id="IPR002937">
    <property type="entry name" value="Amino_oxidase"/>
</dbReference>
<reference evidence="6 7" key="1">
    <citation type="submission" date="2018-06" db="EMBL/GenBank/DDBJ databases">
        <title>Actinomadura craniellae sp. nov. isolated from marine sponge Craniella sp.</title>
        <authorList>
            <person name="Li L."/>
            <person name="Xu Q.H."/>
            <person name="Lin H.W."/>
            <person name="Lu Y.H."/>
        </authorList>
    </citation>
    <scope>NUCLEOTIDE SEQUENCE [LARGE SCALE GENOMIC DNA]</scope>
    <source>
        <strain evidence="6 7">LHW63021</strain>
    </source>
</reference>
<comment type="similarity">
    <text evidence="2">Belongs to the flavin monoamine oxidase family.</text>
</comment>
<dbReference type="GO" id="GO:0016491">
    <property type="term" value="F:oxidoreductase activity"/>
    <property type="evidence" value="ECO:0007669"/>
    <property type="project" value="UniProtKB-KW"/>
</dbReference>
<evidence type="ECO:0000313" key="6">
    <source>
        <dbReference type="EMBL" id="RAY16794.1"/>
    </source>
</evidence>
<keyword evidence="7" id="KW-1185">Reference proteome</keyword>
<gene>
    <name evidence="6" type="ORF">DPM19_01085</name>
</gene>
<feature type="binding site" evidence="4">
    <location>
        <position position="424"/>
    </location>
    <ligand>
        <name>FAD</name>
        <dbReference type="ChEBI" id="CHEBI:57692"/>
    </ligand>
</feature>
<dbReference type="SUPFAM" id="SSF51905">
    <property type="entry name" value="FAD/NAD(P)-binding domain"/>
    <property type="match status" value="1"/>
</dbReference>
<evidence type="ECO:0000256" key="2">
    <source>
        <dbReference type="ARBA" id="ARBA00005995"/>
    </source>
</evidence>
<feature type="binding site" evidence="4">
    <location>
        <position position="236"/>
    </location>
    <ligand>
        <name>FAD</name>
        <dbReference type="ChEBI" id="CHEBI:57692"/>
    </ligand>
</feature>
<dbReference type="Pfam" id="PF01593">
    <property type="entry name" value="Amino_oxidase"/>
    <property type="match status" value="1"/>
</dbReference>
<dbReference type="RefSeq" id="WP_111862846.1">
    <property type="nucleotide sequence ID" value="NZ_QLYX01000001.1"/>
</dbReference>
<comment type="cofactor">
    <cofactor evidence="1">
        <name>FAD</name>
        <dbReference type="ChEBI" id="CHEBI:57692"/>
    </cofactor>
</comment>
<dbReference type="AlphaFoldDB" id="A0A365HCD0"/>
<dbReference type="PANTHER" id="PTHR43563">
    <property type="entry name" value="AMINE OXIDASE"/>
    <property type="match status" value="1"/>
</dbReference>
<evidence type="ECO:0000256" key="4">
    <source>
        <dbReference type="PIRSR" id="PIRSR601613-1"/>
    </source>
</evidence>
<organism evidence="6 7">
    <name type="scientific">Actinomadura craniellae</name>
    <dbReference type="NCBI Taxonomy" id="2231787"/>
    <lineage>
        <taxon>Bacteria</taxon>
        <taxon>Bacillati</taxon>
        <taxon>Actinomycetota</taxon>
        <taxon>Actinomycetes</taxon>
        <taxon>Streptosporangiales</taxon>
        <taxon>Thermomonosporaceae</taxon>
        <taxon>Actinomadura</taxon>
    </lineage>
</organism>
<dbReference type="InterPro" id="IPR050703">
    <property type="entry name" value="Flavin_MAO"/>
</dbReference>
<evidence type="ECO:0000259" key="5">
    <source>
        <dbReference type="Pfam" id="PF01593"/>
    </source>
</evidence>
<feature type="binding site" evidence="4">
    <location>
        <position position="341"/>
    </location>
    <ligand>
        <name>substrate</name>
    </ligand>
</feature>
<dbReference type="SUPFAM" id="SSF54373">
    <property type="entry name" value="FAD-linked reductases, C-terminal domain"/>
    <property type="match status" value="1"/>
</dbReference>
<evidence type="ECO:0000256" key="3">
    <source>
        <dbReference type="ARBA" id="ARBA00023002"/>
    </source>
</evidence>
<dbReference type="EMBL" id="QLYX01000001">
    <property type="protein sequence ID" value="RAY16794.1"/>
    <property type="molecule type" value="Genomic_DNA"/>
</dbReference>
<comment type="caution">
    <text evidence="6">The sequence shown here is derived from an EMBL/GenBank/DDBJ whole genome shotgun (WGS) entry which is preliminary data.</text>
</comment>
<dbReference type="InterPro" id="IPR036188">
    <property type="entry name" value="FAD/NAD-bd_sf"/>
</dbReference>
<name>A0A365HCD0_9ACTN</name>
<feature type="domain" description="Amine oxidase" evidence="5">
    <location>
        <begin position="15"/>
        <end position="447"/>
    </location>
</feature>
<protein>
    <submittedName>
        <fullName evidence="6">Oxidoreductase</fullName>
    </submittedName>
</protein>
<dbReference type="OrthoDB" id="337830at2"/>
<accession>A0A365HCD0</accession>
<dbReference type="Gene3D" id="1.10.405.10">
    <property type="entry name" value="Guanine Nucleotide Dissociation Inhibitor, domain 1"/>
    <property type="match status" value="1"/>
</dbReference>
<dbReference type="Gene3D" id="3.50.50.60">
    <property type="entry name" value="FAD/NAD(P)-binding domain"/>
    <property type="match status" value="1"/>
</dbReference>
<dbReference type="InterPro" id="IPR001613">
    <property type="entry name" value="Flavin_amine_oxidase"/>
</dbReference>
<evidence type="ECO:0000256" key="1">
    <source>
        <dbReference type="ARBA" id="ARBA00001974"/>
    </source>
</evidence>
<dbReference type="PANTHER" id="PTHR43563:SF1">
    <property type="entry name" value="AMINE OXIDASE [FLAVIN-CONTAINING] B"/>
    <property type="match status" value="1"/>
</dbReference>
<dbReference type="Proteomes" id="UP000251891">
    <property type="component" value="Unassembled WGS sequence"/>
</dbReference>
<feature type="binding site" evidence="4">
    <location>
        <begin position="35"/>
        <end position="36"/>
    </location>
    <ligand>
        <name>FAD</name>
        <dbReference type="ChEBI" id="CHEBI:57692"/>
    </ligand>
</feature>
<evidence type="ECO:0000313" key="7">
    <source>
        <dbReference type="Proteomes" id="UP000251891"/>
    </source>
</evidence>
<keyword evidence="3" id="KW-0560">Oxidoreductase</keyword>
<proteinExistence type="inferred from homology"/>
<dbReference type="PRINTS" id="PR00757">
    <property type="entry name" value="AMINEOXDASEF"/>
</dbReference>
<dbReference type="Gene3D" id="3.90.660.10">
    <property type="match status" value="1"/>
</dbReference>
<sequence length="454" mass="48727">MQHRHADVVVVGAGLAGLSAARQARSRGLSVVLLEARDRVGGKTWNRELPDGLAVEGGGQWIGPDQHHVNRLVRELGLETYPTFMAGDSIRLVGGTARRFDPDADPWTDAERADIESAIKALEELARSVDPRSPWDDPVAVDLDKITFDAWLTATARTPAAREFFAGFLAGIWAANVWEVSLLHIVLGVAGAGADIARMTGVAGAAQQDRILGGSQQIALAMARELGPDVVLGAPVRAIEQDAAGVVVRADGIEVGAAHAVVAVAPALAARIRYTPDLSFGRDLFTQRAAMTTTIKIHVVYETPFWRASGLSGELRSPGSTLALTFDNTPAGSDLGVIVGFVEAARATAFRRWEESRRHELVLDQLALAFGERARTPLRIIEVDWTAEPWSRGAHQLVMAPGTWSSLGRHTREPEGRIHWAGAETATEWMCYMDGAVSSGKRAIDEIAGAAKAR</sequence>